<dbReference type="Proteomes" id="UP000015527">
    <property type="component" value="Unassembled WGS sequence"/>
</dbReference>
<comment type="caution">
    <text evidence="2">The sequence shown here is derived from an EMBL/GenBank/DDBJ whole genome shotgun (WGS) entry which is preliminary data.</text>
</comment>
<keyword evidence="3" id="KW-1185">Reference proteome</keyword>
<dbReference type="eggNOG" id="ENOG5030RAQ">
    <property type="taxonomic scope" value="Bacteria"/>
</dbReference>
<organism evidence="2 3">
    <name type="scientific">Novosphingobium lindaniclasticum LE124</name>
    <dbReference type="NCBI Taxonomy" id="1096930"/>
    <lineage>
        <taxon>Bacteria</taxon>
        <taxon>Pseudomonadati</taxon>
        <taxon>Pseudomonadota</taxon>
        <taxon>Alphaproteobacteria</taxon>
        <taxon>Sphingomonadales</taxon>
        <taxon>Sphingomonadaceae</taxon>
        <taxon>Novosphingobium</taxon>
    </lineage>
</organism>
<feature type="region of interest" description="Disordered" evidence="1">
    <location>
        <begin position="119"/>
        <end position="138"/>
    </location>
</feature>
<evidence type="ECO:0000256" key="1">
    <source>
        <dbReference type="SAM" id="MobiDB-lite"/>
    </source>
</evidence>
<reference evidence="2 3" key="1">
    <citation type="journal article" date="2013" name="Genome Announc.">
        <title>Genome Sequence of Novosphingobium lindaniclasticum LE124T, Isolated from a Hexachlorocyclohexane Dumpsite.</title>
        <authorList>
            <person name="Saxena A."/>
            <person name="Nayyar N."/>
            <person name="Sangwan N."/>
            <person name="Kumari R."/>
            <person name="Khurana J.P."/>
            <person name="Lal R."/>
        </authorList>
    </citation>
    <scope>NUCLEOTIDE SEQUENCE [LARGE SCALE GENOMIC DNA]</scope>
    <source>
        <strain evidence="2 3">LE124</strain>
    </source>
</reference>
<evidence type="ECO:0000313" key="2">
    <source>
        <dbReference type="EMBL" id="EQB12055.1"/>
    </source>
</evidence>
<dbReference type="EMBL" id="ATHL01000100">
    <property type="protein sequence ID" value="EQB12055.1"/>
    <property type="molecule type" value="Genomic_DNA"/>
</dbReference>
<evidence type="ECO:0000313" key="3">
    <source>
        <dbReference type="Proteomes" id="UP000015527"/>
    </source>
</evidence>
<sequence>MTSGTGDLPGGSSKEPAVGNRAAWFRLKAPETRLETAERMGMLQKISRLFVIKTRWEAFMIIYALALGAVERGSAYLTRFPGWGGKLLFLACTGAVFMAGAKILDCLKFEQAQQASARLADENGSEIDRSSGTKPDLA</sequence>
<dbReference type="AlphaFoldDB" id="T0IJX2"/>
<accession>T0IJX2</accession>
<dbReference type="PATRIC" id="fig|1096930.3.peg.3203"/>
<gene>
    <name evidence="2" type="ORF">L284_16140</name>
</gene>
<protein>
    <submittedName>
        <fullName evidence="2">Uncharacterized protein</fullName>
    </submittedName>
</protein>
<proteinExistence type="predicted"/>
<name>T0IJX2_9SPHN</name>
<feature type="compositionally biased region" description="Basic and acidic residues" evidence="1">
    <location>
        <begin position="126"/>
        <end position="138"/>
    </location>
</feature>